<feature type="transmembrane region" description="Helical" evidence="1">
    <location>
        <begin position="29"/>
        <end position="46"/>
    </location>
</feature>
<accession>A0ABW2UH85</accession>
<dbReference type="Pfam" id="PF10658">
    <property type="entry name" value="DUF2484"/>
    <property type="match status" value="1"/>
</dbReference>
<keyword evidence="1" id="KW-0472">Membrane</keyword>
<sequence length="83" mass="8815">MSVAITLVLIWFLGAGALALSSLRGLSGVVWLLVVIGIPILGLVTWEHGPLSGSLLLVAGALLLCWPHLPLARRVQRWLSGPQ</sequence>
<reference evidence="3" key="1">
    <citation type="journal article" date="2019" name="Int. J. Syst. Evol. Microbiol.">
        <title>The Global Catalogue of Microorganisms (GCM) 10K type strain sequencing project: providing services to taxonomists for standard genome sequencing and annotation.</title>
        <authorList>
            <consortium name="The Broad Institute Genomics Platform"/>
            <consortium name="The Broad Institute Genome Sequencing Center for Infectious Disease"/>
            <person name="Wu L."/>
            <person name="Ma J."/>
        </authorList>
    </citation>
    <scope>NUCLEOTIDE SEQUENCE [LARGE SCALE GENOMIC DNA]</scope>
    <source>
        <strain evidence="3">CGMCC 1.12750</strain>
    </source>
</reference>
<name>A0ABW2UH85_9RHOB</name>
<protein>
    <submittedName>
        <fullName evidence="2">DUF2484 family protein</fullName>
    </submittedName>
</protein>
<dbReference type="InterPro" id="IPR018919">
    <property type="entry name" value="DUF2484"/>
</dbReference>
<gene>
    <name evidence="2" type="ORF">ACFQXB_07515</name>
</gene>
<keyword evidence="1" id="KW-0812">Transmembrane</keyword>
<dbReference type="Proteomes" id="UP001596516">
    <property type="component" value="Unassembled WGS sequence"/>
</dbReference>
<comment type="caution">
    <text evidence="2">The sequence shown here is derived from an EMBL/GenBank/DDBJ whole genome shotgun (WGS) entry which is preliminary data.</text>
</comment>
<proteinExistence type="predicted"/>
<keyword evidence="1" id="KW-1133">Transmembrane helix</keyword>
<evidence type="ECO:0000313" key="3">
    <source>
        <dbReference type="Proteomes" id="UP001596516"/>
    </source>
</evidence>
<dbReference type="RefSeq" id="WP_377401527.1">
    <property type="nucleotide sequence ID" value="NZ_JBHTFQ010000003.1"/>
</dbReference>
<keyword evidence="3" id="KW-1185">Reference proteome</keyword>
<evidence type="ECO:0000313" key="2">
    <source>
        <dbReference type="EMBL" id="MFC7704037.1"/>
    </source>
</evidence>
<feature type="transmembrane region" description="Helical" evidence="1">
    <location>
        <begin position="53"/>
        <end position="69"/>
    </location>
</feature>
<evidence type="ECO:0000256" key="1">
    <source>
        <dbReference type="SAM" id="Phobius"/>
    </source>
</evidence>
<dbReference type="EMBL" id="JBHTFQ010000003">
    <property type="protein sequence ID" value="MFC7704037.1"/>
    <property type="molecule type" value="Genomic_DNA"/>
</dbReference>
<organism evidence="2 3">
    <name type="scientific">Plastorhodobacter daqingensis</name>
    <dbReference type="NCBI Taxonomy" id="1387281"/>
    <lineage>
        <taxon>Bacteria</taxon>
        <taxon>Pseudomonadati</taxon>
        <taxon>Pseudomonadota</taxon>
        <taxon>Alphaproteobacteria</taxon>
        <taxon>Rhodobacterales</taxon>
        <taxon>Paracoccaceae</taxon>
        <taxon>Plastorhodobacter</taxon>
    </lineage>
</organism>